<protein>
    <submittedName>
        <fullName evidence="1">Uncharacterized protein</fullName>
    </submittedName>
</protein>
<dbReference type="AlphaFoldDB" id="A0A1E5T9X1"/>
<keyword evidence="2" id="KW-1185">Reference proteome</keyword>
<gene>
    <name evidence="1" type="ORF">A8C32_01525</name>
</gene>
<dbReference type="STRING" id="1849968.A8C32_01525"/>
<proteinExistence type="predicted"/>
<dbReference type="PROSITE" id="PS51257">
    <property type="entry name" value="PROKAR_LIPOPROTEIN"/>
    <property type="match status" value="1"/>
</dbReference>
<name>A0A1E5T9X1_9FLAO</name>
<comment type="caution">
    <text evidence="1">The sequence shown here is derived from an EMBL/GenBank/DDBJ whole genome shotgun (WGS) entry which is preliminary data.</text>
</comment>
<evidence type="ECO:0000313" key="1">
    <source>
        <dbReference type="EMBL" id="OEK08169.1"/>
    </source>
</evidence>
<dbReference type="OrthoDB" id="280897at2"/>
<organism evidence="1 2">
    <name type="scientific">Flavivirga aquatica</name>
    <dbReference type="NCBI Taxonomy" id="1849968"/>
    <lineage>
        <taxon>Bacteria</taxon>
        <taxon>Pseudomonadati</taxon>
        <taxon>Bacteroidota</taxon>
        <taxon>Flavobacteriia</taxon>
        <taxon>Flavobacteriales</taxon>
        <taxon>Flavobacteriaceae</taxon>
        <taxon>Flavivirga</taxon>
    </lineage>
</organism>
<dbReference type="EMBL" id="MDJD01000034">
    <property type="protein sequence ID" value="OEK08169.1"/>
    <property type="molecule type" value="Genomic_DNA"/>
</dbReference>
<evidence type="ECO:0000313" key="2">
    <source>
        <dbReference type="Proteomes" id="UP000095713"/>
    </source>
</evidence>
<dbReference type="RefSeq" id="WP_069829679.1">
    <property type="nucleotide sequence ID" value="NZ_MDJD01000034.1"/>
</dbReference>
<dbReference type="Proteomes" id="UP000095713">
    <property type="component" value="Unassembled WGS sequence"/>
</dbReference>
<sequence>MKIKNLATIIIYASILFTSCNEKKDNAEHIVKNKAIATSKASFKAIPMPKKLISGMLFPTDSIIINKWISNPKYNNVKAGHFENNPEIINHGWDIWEALTAFTSETYDNQKLRRFETWYTPEDIKGALTDQLLNKNKITLKNIKRTRGKLKVPSQFHTGKGLNTSTGDIVSFVKYDPSAANHIFDNKLFLKSKLNAISKSGARFPQIKDFPTSGVVLKPIFDPLTDADLAKEKCSDCYKIAVWPGEQNNPERKFGEDAWNYFAYVTLTGKTDKDKSIFSVNEFIHFKADSTIAKSRNIKTGDFLILKAMHVTTRETKRWTWQSFWWSPNPDNPFKPSTETIASQRPKQLDGASKHYAMSIAYSMVKPVQPYFGGSGKNANSLYAYNPYLEAGFGPFQVIKDDVAIGGTFSTGNQFVQAYNIDQRVGNQLNLFGMQTNCMSCHGQARYIPGITTSNSSSHLYITNQYFDLNAPYFKNNVKLDFTWSIQGNLIDDKKLITSKNKNLALNQ</sequence>
<reference evidence="1 2" key="1">
    <citation type="submission" date="2016-05" db="EMBL/GenBank/DDBJ databases">
        <title>Draft Genome Sequence of Algibacter sp. Strain SK-16 Isolated from the Surface Water of Aburatsubo Inlet.</title>
        <authorList>
            <person name="Wong S.-K."/>
            <person name="Yoshizawa S."/>
            <person name="Nakajima Y."/>
            <person name="Ogura Y."/>
            <person name="Tetsuya H."/>
            <person name="Hamasaki K."/>
        </authorList>
    </citation>
    <scope>NUCLEOTIDE SEQUENCE [LARGE SCALE GENOMIC DNA]</scope>
    <source>
        <strain evidence="1 2">SK-16</strain>
    </source>
</reference>
<accession>A0A1E5T9X1</accession>